<dbReference type="Proteomes" id="UP000639606">
    <property type="component" value="Unassembled WGS sequence"/>
</dbReference>
<evidence type="ECO:0000313" key="5">
    <source>
        <dbReference type="Proteomes" id="UP000639606"/>
    </source>
</evidence>
<dbReference type="Gene3D" id="3.40.50.720">
    <property type="entry name" value="NAD(P)-binding Rossmann-like Domain"/>
    <property type="match status" value="1"/>
</dbReference>
<evidence type="ECO:0000256" key="2">
    <source>
        <dbReference type="ARBA" id="ARBA00023002"/>
    </source>
</evidence>
<dbReference type="InterPro" id="IPR002347">
    <property type="entry name" value="SDR_fam"/>
</dbReference>
<dbReference type="Pfam" id="PF13561">
    <property type="entry name" value="adh_short_C2"/>
    <property type="match status" value="1"/>
</dbReference>
<dbReference type="AlphaFoldDB" id="A0A918EEU9"/>
<dbReference type="GO" id="GO:0016614">
    <property type="term" value="F:oxidoreductase activity, acting on CH-OH group of donors"/>
    <property type="evidence" value="ECO:0007669"/>
    <property type="project" value="UniProtKB-ARBA"/>
</dbReference>
<name>A0A918EEU9_9PSEU</name>
<reference evidence="4" key="1">
    <citation type="journal article" date="2014" name="Int. J. Syst. Evol. Microbiol.">
        <title>Complete genome sequence of Corynebacterium casei LMG S-19264T (=DSM 44701T), isolated from a smear-ripened cheese.</title>
        <authorList>
            <consortium name="US DOE Joint Genome Institute (JGI-PGF)"/>
            <person name="Walter F."/>
            <person name="Albersmeier A."/>
            <person name="Kalinowski J."/>
            <person name="Ruckert C."/>
        </authorList>
    </citation>
    <scope>NUCLEOTIDE SEQUENCE</scope>
    <source>
        <strain evidence="4">JCM 3313</strain>
    </source>
</reference>
<protein>
    <submittedName>
        <fullName evidence="4">Short-chain dehydrogenase</fullName>
    </submittedName>
</protein>
<dbReference type="RefSeq" id="WP_189224320.1">
    <property type="nucleotide sequence ID" value="NZ_BMRG01000006.1"/>
</dbReference>
<feature type="domain" description="Ketoreductase" evidence="3">
    <location>
        <begin position="5"/>
        <end position="178"/>
    </location>
</feature>
<comment type="similarity">
    <text evidence="1">Belongs to the short-chain dehydrogenases/reductases (SDR) family.</text>
</comment>
<reference evidence="4" key="2">
    <citation type="submission" date="2020-09" db="EMBL/GenBank/DDBJ databases">
        <authorList>
            <person name="Sun Q."/>
            <person name="Ohkuma M."/>
        </authorList>
    </citation>
    <scope>NUCLEOTIDE SEQUENCE</scope>
    <source>
        <strain evidence="4">JCM 3313</strain>
    </source>
</reference>
<dbReference type="PROSITE" id="PS00061">
    <property type="entry name" value="ADH_SHORT"/>
    <property type="match status" value="1"/>
</dbReference>
<gene>
    <name evidence="4" type="ORF">GCM10010185_34750</name>
</gene>
<dbReference type="InterPro" id="IPR020904">
    <property type="entry name" value="Sc_DH/Rdtase_CS"/>
</dbReference>
<accession>A0A918EEU9</accession>
<evidence type="ECO:0000256" key="1">
    <source>
        <dbReference type="ARBA" id="ARBA00006484"/>
    </source>
</evidence>
<dbReference type="FunFam" id="3.40.50.720:FF:000084">
    <property type="entry name" value="Short-chain dehydrogenase reductase"/>
    <property type="match status" value="1"/>
</dbReference>
<dbReference type="PRINTS" id="PR00081">
    <property type="entry name" value="GDHRDH"/>
</dbReference>
<dbReference type="PANTHER" id="PTHR48107:SF7">
    <property type="entry name" value="RE15974P"/>
    <property type="match status" value="1"/>
</dbReference>
<evidence type="ECO:0000313" key="4">
    <source>
        <dbReference type="EMBL" id="GGP59506.1"/>
    </source>
</evidence>
<dbReference type="InterPro" id="IPR057326">
    <property type="entry name" value="KR_dom"/>
</dbReference>
<dbReference type="PANTHER" id="PTHR48107">
    <property type="entry name" value="NADPH-DEPENDENT ALDEHYDE REDUCTASE-LIKE PROTEIN, CHLOROPLASTIC-RELATED"/>
    <property type="match status" value="1"/>
</dbReference>
<organism evidence="4 5">
    <name type="scientific">Saccharothrix coeruleofusca</name>
    <dbReference type="NCBI Taxonomy" id="33919"/>
    <lineage>
        <taxon>Bacteria</taxon>
        <taxon>Bacillati</taxon>
        <taxon>Actinomycetota</taxon>
        <taxon>Actinomycetes</taxon>
        <taxon>Pseudonocardiales</taxon>
        <taxon>Pseudonocardiaceae</taxon>
        <taxon>Saccharothrix</taxon>
    </lineage>
</organism>
<dbReference type="InterPro" id="IPR036291">
    <property type="entry name" value="NAD(P)-bd_dom_sf"/>
</dbReference>
<dbReference type="PRINTS" id="PR00080">
    <property type="entry name" value="SDRFAMILY"/>
</dbReference>
<keyword evidence="5" id="KW-1185">Reference proteome</keyword>
<comment type="caution">
    <text evidence="4">The sequence shown here is derived from an EMBL/GenBank/DDBJ whole genome shotgun (WGS) entry which is preliminary data.</text>
</comment>
<evidence type="ECO:0000259" key="3">
    <source>
        <dbReference type="SMART" id="SM00822"/>
    </source>
</evidence>
<dbReference type="SMART" id="SM00822">
    <property type="entry name" value="PKS_KR"/>
    <property type="match status" value="1"/>
</dbReference>
<sequence>MLTGRTALVTGASRGIGRAIARRLARDGATVVVHYARDDAAAKEVVESIRADGGAAGAVRAELPDELDDLVRALPDELDIVVNNAGVVARGTIEQIHPDEFDRVFTTNVRAPFLLVQRLLPRLRDGGRIINISSGVTRAVNPELIAYAMTKGALDTFSKTLAQHLGPRGITVNTVAPGAVDTDMNADWLRDNPDSQAAVSAQNALGRVGTPTDVADVVAFLASEDSRWITANWLDATGGGRL</sequence>
<dbReference type="EMBL" id="BMRG01000006">
    <property type="protein sequence ID" value="GGP59506.1"/>
    <property type="molecule type" value="Genomic_DNA"/>
</dbReference>
<dbReference type="SUPFAM" id="SSF51735">
    <property type="entry name" value="NAD(P)-binding Rossmann-fold domains"/>
    <property type="match status" value="1"/>
</dbReference>
<proteinExistence type="inferred from homology"/>
<keyword evidence="2" id="KW-0560">Oxidoreductase</keyword>